<protein>
    <submittedName>
        <fullName evidence="1">Uncharacterized protein</fullName>
    </submittedName>
</protein>
<sequence length="69" mass="7820">MLLLPSAALANSIDANDSQHLDLPDDAAFNRHGSGTYVSISDDRIQVWRQGRRVDYVRIQSKLRLRRAV</sequence>
<organism evidence="1 2">
    <name type="scientific">Dichanthelium oligosanthes</name>
    <dbReference type="NCBI Taxonomy" id="888268"/>
    <lineage>
        <taxon>Eukaryota</taxon>
        <taxon>Viridiplantae</taxon>
        <taxon>Streptophyta</taxon>
        <taxon>Embryophyta</taxon>
        <taxon>Tracheophyta</taxon>
        <taxon>Spermatophyta</taxon>
        <taxon>Magnoliopsida</taxon>
        <taxon>Liliopsida</taxon>
        <taxon>Poales</taxon>
        <taxon>Poaceae</taxon>
        <taxon>PACMAD clade</taxon>
        <taxon>Panicoideae</taxon>
        <taxon>Panicodae</taxon>
        <taxon>Paniceae</taxon>
        <taxon>Dichantheliinae</taxon>
        <taxon>Dichanthelium</taxon>
    </lineage>
</organism>
<evidence type="ECO:0000313" key="1">
    <source>
        <dbReference type="EMBL" id="OEL18200.1"/>
    </source>
</evidence>
<dbReference type="EMBL" id="LWDX02057436">
    <property type="protein sequence ID" value="OEL18200.1"/>
    <property type="molecule type" value="Genomic_DNA"/>
</dbReference>
<dbReference type="AlphaFoldDB" id="A0A1E5UZ86"/>
<name>A0A1E5UZ86_9POAL</name>
<evidence type="ECO:0000313" key="2">
    <source>
        <dbReference type="Proteomes" id="UP000095767"/>
    </source>
</evidence>
<comment type="caution">
    <text evidence="1">The sequence shown here is derived from an EMBL/GenBank/DDBJ whole genome shotgun (WGS) entry which is preliminary data.</text>
</comment>
<dbReference type="OrthoDB" id="10609254at2759"/>
<proteinExistence type="predicted"/>
<keyword evidence="2" id="KW-1185">Reference proteome</keyword>
<gene>
    <name evidence="1" type="ORF">BAE44_0020781</name>
</gene>
<accession>A0A1E5UZ86</accession>
<dbReference type="Proteomes" id="UP000095767">
    <property type="component" value="Unassembled WGS sequence"/>
</dbReference>
<reference evidence="1 2" key="1">
    <citation type="submission" date="2016-09" db="EMBL/GenBank/DDBJ databases">
        <title>The draft genome of Dichanthelium oligosanthes: A C3 panicoid grass species.</title>
        <authorList>
            <person name="Studer A.J."/>
            <person name="Schnable J.C."/>
            <person name="Brutnell T.P."/>
        </authorList>
    </citation>
    <scope>NUCLEOTIDE SEQUENCE [LARGE SCALE GENOMIC DNA]</scope>
    <source>
        <strain evidence="2">cv. Kellogg 1175</strain>
        <tissue evidence="1">Leaf</tissue>
    </source>
</reference>